<dbReference type="InterPro" id="IPR051164">
    <property type="entry name" value="NmrA-like_oxidored"/>
</dbReference>
<dbReference type="Gene3D" id="3.40.50.720">
    <property type="entry name" value="NAD(P)-binding Rossmann-like Domain"/>
    <property type="match status" value="2"/>
</dbReference>
<evidence type="ECO:0000259" key="3">
    <source>
        <dbReference type="Pfam" id="PF05368"/>
    </source>
</evidence>
<comment type="caution">
    <text evidence="4">The sequence shown here is derived from an EMBL/GenBank/DDBJ whole genome shotgun (WGS) entry which is preliminary data.</text>
</comment>
<keyword evidence="2" id="KW-0521">NADP</keyword>
<proteinExistence type="inferred from homology"/>
<evidence type="ECO:0000256" key="2">
    <source>
        <dbReference type="ARBA" id="ARBA00022857"/>
    </source>
</evidence>
<dbReference type="InterPro" id="IPR008030">
    <property type="entry name" value="NmrA-like"/>
</dbReference>
<name>A0A9W9M6S2_9EURO</name>
<reference evidence="4" key="1">
    <citation type="submission" date="2022-11" db="EMBL/GenBank/DDBJ databases">
        <authorList>
            <person name="Petersen C."/>
        </authorList>
    </citation>
    <scope>NUCLEOTIDE SEQUENCE</scope>
    <source>
        <strain evidence="4">IBT 16849</strain>
    </source>
</reference>
<accession>A0A9W9M6S2</accession>
<keyword evidence="5" id="KW-1185">Reference proteome</keyword>
<dbReference type="OrthoDB" id="3358371at2759"/>
<dbReference type="InterPro" id="IPR036291">
    <property type="entry name" value="NAD(P)-bd_dom_sf"/>
</dbReference>
<protein>
    <recommendedName>
        <fullName evidence="3">NmrA-like domain-containing protein</fullName>
    </recommendedName>
</protein>
<gene>
    <name evidence="4" type="ORF">N7472_008276</name>
</gene>
<sequence>MPLLMSSLTTHSCTKSVVRAVTRDPSKDKTKKLKEQGVDVVAADLNNKASLVKAFTGATAALGEYAVSHFIWSSLLNVKELTHGKLTHVYQFDSKAEIEKYVKQVGIPATFFLPVEGFKQAAPEAGKAASFFSLPHNMFLQGVKDSTGVPDWATEGISEIMRLVNKGGYFGVKPLEESLAVLEDKPTVWVDFLKKNEAFKDLE</sequence>
<dbReference type="SUPFAM" id="SSF51735">
    <property type="entry name" value="NAD(P)-binding Rossmann-fold domains"/>
    <property type="match status" value="1"/>
</dbReference>
<comment type="similarity">
    <text evidence="1">Belongs to the NmrA-type oxidoreductase family.</text>
</comment>
<reference evidence="4" key="2">
    <citation type="journal article" date="2023" name="IMA Fungus">
        <title>Comparative genomic study of the Penicillium genus elucidates a diverse pangenome and 15 lateral gene transfer events.</title>
        <authorList>
            <person name="Petersen C."/>
            <person name="Sorensen T."/>
            <person name="Nielsen M.R."/>
            <person name="Sondergaard T.E."/>
            <person name="Sorensen J.L."/>
            <person name="Fitzpatrick D.A."/>
            <person name="Frisvad J.C."/>
            <person name="Nielsen K.L."/>
        </authorList>
    </citation>
    <scope>NUCLEOTIDE SEQUENCE</scope>
    <source>
        <strain evidence="4">IBT 16849</strain>
    </source>
</reference>
<dbReference type="Proteomes" id="UP001150879">
    <property type="component" value="Unassembled WGS sequence"/>
</dbReference>
<feature type="domain" description="NmrA-like" evidence="3">
    <location>
        <begin position="60"/>
        <end position="114"/>
    </location>
</feature>
<dbReference type="EMBL" id="JAPQKP010000005">
    <property type="protein sequence ID" value="KAJ5189262.1"/>
    <property type="molecule type" value="Genomic_DNA"/>
</dbReference>
<dbReference type="AlphaFoldDB" id="A0A9W9M6S2"/>
<organism evidence="4 5">
    <name type="scientific">Penicillium cf. griseofulvum</name>
    <dbReference type="NCBI Taxonomy" id="2972120"/>
    <lineage>
        <taxon>Eukaryota</taxon>
        <taxon>Fungi</taxon>
        <taxon>Dikarya</taxon>
        <taxon>Ascomycota</taxon>
        <taxon>Pezizomycotina</taxon>
        <taxon>Eurotiomycetes</taxon>
        <taxon>Eurotiomycetidae</taxon>
        <taxon>Eurotiales</taxon>
        <taxon>Aspergillaceae</taxon>
        <taxon>Penicillium</taxon>
    </lineage>
</organism>
<dbReference type="Pfam" id="PF05368">
    <property type="entry name" value="NmrA"/>
    <property type="match status" value="1"/>
</dbReference>
<dbReference type="PANTHER" id="PTHR42748:SF7">
    <property type="entry name" value="NMRA LIKE REDOX SENSOR 1-RELATED"/>
    <property type="match status" value="1"/>
</dbReference>
<dbReference type="PANTHER" id="PTHR42748">
    <property type="entry name" value="NITROGEN METABOLITE REPRESSION PROTEIN NMRA FAMILY MEMBER"/>
    <property type="match status" value="1"/>
</dbReference>
<evidence type="ECO:0000313" key="5">
    <source>
        <dbReference type="Proteomes" id="UP001150879"/>
    </source>
</evidence>
<evidence type="ECO:0000256" key="1">
    <source>
        <dbReference type="ARBA" id="ARBA00006328"/>
    </source>
</evidence>
<evidence type="ECO:0000313" key="4">
    <source>
        <dbReference type="EMBL" id="KAJ5189262.1"/>
    </source>
</evidence>